<evidence type="ECO:0000313" key="2">
    <source>
        <dbReference type="EMBL" id="SDL48422.1"/>
    </source>
</evidence>
<organism evidence="2 3">
    <name type="scientific">Dendrosporobacter quercicolus</name>
    <dbReference type="NCBI Taxonomy" id="146817"/>
    <lineage>
        <taxon>Bacteria</taxon>
        <taxon>Bacillati</taxon>
        <taxon>Bacillota</taxon>
        <taxon>Negativicutes</taxon>
        <taxon>Selenomonadales</taxon>
        <taxon>Sporomusaceae</taxon>
        <taxon>Dendrosporobacter</taxon>
    </lineage>
</organism>
<reference evidence="2 3" key="1">
    <citation type="submission" date="2016-10" db="EMBL/GenBank/DDBJ databases">
        <authorList>
            <person name="de Groot N.N."/>
        </authorList>
    </citation>
    <scope>NUCLEOTIDE SEQUENCE [LARGE SCALE GENOMIC DNA]</scope>
    <source>
        <strain evidence="2 3">DSM 1736</strain>
    </source>
</reference>
<name>A0A1G9KFN5_9FIRM</name>
<evidence type="ECO:0000256" key="1">
    <source>
        <dbReference type="SAM" id="Phobius"/>
    </source>
</evidence>
<keyword evidence="1" id="KW-0472">Membrane</keyword>
<feature type="transmembrane region" description="Helical" evidence="1">
    <location>
        <begin position="9"/>
        <end position="28"/>
    </location>
</feature>
<dbReference type="Proteomes" id="UP000214880">
    <property type="component" value="Unassembled WGS sequence"/>
</dbReference>
<protein>
    <submittedName>
        <fullName evidence="2">Uncharacterized protein</fullName>
    </submittedName>
</protein>
<sequence length="40" mass="4969">MSVKMTDMVFWIFILLYLLMYFYELSILSEYKELFHLPLS</sequence>
<keyword evidence="1" id="KW-1133">Transmembrane helix</keyword>
<dbReference type="AlphaFoldDB" id="A0A1G9KFN5"/>
<accession>A0A1G9KFN5</accession>
<proteinExistence type="predicted"/>
<gene>
    <name evidence="2" type="ORF">SAMN04488502_10119</name>
</gene>
<keyword evidence="1" id="KW-0812">Transmembrane</keyword>
<dbReference type="EMBL" id="FNHB01000001">
    <property type="protein sequence ID" value="SDL48422.1"/>
    <property type="molecule type" value="Genomic_DNA"/>
</dbReference>
<evidence type="ECO:0000313" key="3">
    <source>
        <dbReference type="Proteomes" id="UP000214880"/>
    </source>
</evidence>
<keyword evidence="3" id="KW-1185">Reference proteome</keyword>